<sequence>MKGNNFFLFIIPTAIWGSTWFIIKFQLSQTDPLLSVSYRFGIAGLILLVYCLVFKLELKFSRQSHLLMALQGFFLFGFNYLFVYMAEKSLTSGLVAAAFSILIFLNIFFAAIILKNKVKILTIIGAVLGVTGIVLIFREEFVNLDFSGDNFTGLLYCLLGIMLASLGNITSAYNQRKNLPIIQTNMYGMIYGALALLGIAIISGSSFIFDTSLPYVLSLLYLAIFGSVIAFGAYLKLIGNIGPDKAAYVILTAPIIALFISSYFEGFKWTPYSISGTLLIVTGSLLSLKKT</sequence>
<evidence type="ECO:0000313" key="8">
    <source>
        <dbReference type="EMBL" id="MDN5216208.1"/>
    </source>
</evidence>
<evidence type="ECO:0000259" key="7">
    <source>
        <dbReference type="Pfam" id="PF00892"/>
    </source>
</evidence>
<keyword evidence="5 6" id="KW-0472">Membrane</keyword>
<comment type="subcellular location">
    <subcellularLocation>
        <location evidence="1">Membrane</location>
        <topology evidence="1">Multi-pass membrane protein</topology>
    </subcellularLocation>
</comment>
<dbReference type="InterPro" id="IPR050638">
    <property type="entry name" value="AA-Vitamin_Transporters"/>
</dbReference>
<evidence type="ECO:0000256" key="4">
    <source>
        <dbReference type="ARBA" id="ARBA00022989"/>
    </source>
</evidence>
<feature type="transmembrane region" description="Helical" evidence="6">
    <location>
        <begin position="33"/>
        <end position="54"/>
    </location>
</feature>
<dbReference type="EMBL" id="JAUJEB010000008">
    <property type="protein sequence ID" value="MDN5216208.1"/>
    <property type="molecule type" value="Genomic_DNA"/>
</dbReference>
<dbReference type="Proteomes" id="UP001172083">
    <property type="component" value="Unassembled WGS sequence"/>
</dbReference>
<protein>
    <submittedName>
        <fullName evidence="8">EamA family transporter</fullName>
    </submittedName>
</protein>
<evidence type="ECO:0000313" key="9">
    <source>
        <dbReference type="Proteomes" id="UP001172083"/>
    </source>
</evidence>
<feature type="transmembrane region" description="Helical" evidence="6">
    <location>
        <begin position="270"/>
        <end position="288"/>
    </location>
</feature>
<evidence type="ECO:0000256" key="1">
    <source>
        <dbReference type="ARBA" id="ARBA00004141"/>
    </source>
</evidence>
<dbReference type="InterPro" id="IPR037185">
    <property type="entry name" value="EmrE-like"/>
</dbReference>
<dbReference type="PANTHER" id="PTHR32322">
    <property type="entry name" value="INNER MEMBRANE TRANSPORTER"/>
    <property type="match status" value="1"/>
</dbReference>
<organism evidence="8 9">
    <name type="scientific">Agaribacillus aureus</name>
    <dbReference type="NCBI Taxonomy" id="3051825"/>
    <lineage>
        <taxon>Bacteria</taxon>
        <taxon>Pseudomonadati</taxon>
        <taxon>Bacteroidota</taxon>
        <taxon>Cytophagia</taxon>
        <taxon>Cytophagales</taxon>
        <taxon>Splendidivirgaceae</taxon>
        <taxon>Agaribacillus</taxon>
    </lineage>
</organism>
<feature type="transmembrane region" description="Helical" evidence="6">
    <location>
        <begin position="66"/>
        <end position="86"/>
    </location>
</feature>
<dbReference type="RefSeq" id="WP_346761546.1">
    <property type="nucleotide sequence ID" value="NZ_JAUJEB010000008.1"/>
</dbReference>
<keyword evidence="9" id="KW-1185">Reference proteome</keyword>
<evidence type="ECO:0000256" key="2">
    <source>
        <dbReference type="ARBA" id="ARBA00007362"/>
    </source>
</evidence>
<feature type="domain" description="EamA" evidence="7">
    <location>
        <begin position="7"/>
        <end position="137"/>
    </location>
</feature>
<proteinExistence type="inferred from homology"/>
<dbReference type="PANTHER" id="PTHR32322:SF2">
    <property type="entry name" value="EAMA DOMAIN-CONTAINING PROTEIN"/>
    <property type="match status" value="1"/>
</dbReference>
<evidence type="ECO:0000256" key="6">
    <source>
        <dbReference type="SAM" id="Phobius"/>
    </source>
</evidence>
<gene>
    <name evidence="8" type="ORF">QQ020_29340</name>
</gene>
<keyword evidence="4 6" id="KW-1133">Transmembrane helix</keyword>
<reference evidence="8" key="1">
    <citation type="submission" date="2023-06" db="EMBL/GenBank/DDBJ databases">
        <title>Genomic of Agaribacillus aureum.</title>
        <authorList>
            <person name="Wang G."/>
        </authorList>
    </citation>
    <scope>NUCLEOTIDE SEQUENCE</scope>
    <source>
        <strain evidence="8">BMA12</strain>
    </source>
</reference>
<keyword evidence="3 6" id="KW-0812">Transmembrane</keyword>
<accession>A0ABT8LEJ9</accession>
<comment type="similarity">
    <text evidence="2">Belongs to the EamA transporter family.</text>
</comment>
<dbReference type="Pfam" id="PF00892">
    <property type="entry name" value="EamA"/>
    <property type="match status" value="2"/>
</dbReference>
<feature type="transmembrane region" description="Helical" evidence="6">
    <location>
        <begin position="7"/>
        <end position="27"/>
    </location>
</feature>
<feature type="domain" description="EamA" evidence="7">
    <location>
        <begin position="152"/>
        <end position="287"/>
    </location>
</feature>
<feature type="transmembrane region" description="Helical" evidence="6">
    <location>
        <begin position="215"/>
        <end position="234"/>
    </location>
</feature>
<feature type="transmembrane region" description="Helical" evidence="6">
    <location>
        <begin position="153"/>
        <end position="174"/>
    </location>
</feature>
<comment type="caution">
    <text evidence="8">The sequence shown here is derived from an EMBL/GenBank/DDBJ whole genome shotgun (WGS) entry which is preliminary data.</text>
</comment>
<evidence type="ECO:0000256" key="5">
    <source>
        <dbReference type="ARBA" id="ARBA00023136"/>
    </source>
</evidence>
<feature type="transmembrane region" description="Helical" evidence="6">
    <location>
        <begin position="120"/>
        <end position="138"/>
    </location>
</feature>
<feature type="transmembrane region" description="Helical" evidence="6">
    <location>
        <begin position="186"/>
        <end position="209"/>
    </location>
</feature>
<feature type="transmembrane region" description="Helical" evidence="6">
    <location>
        <begin position="92"/>
        <end position="113"/>
    </location>
</feature>
<name>A0ABT8LEJ9_9BACT</name>
<dbReference type="SUPFAM" id="SSF103481">
    <property type="entry name" value="Multidrug resistance efflux transporter EmrE"/>
    <property type="match status" value="2"/>
</dbReference>
<dbReference type="InterPro" id="IPR000620">
    <property type="entry name" value="EamA_dom"/>
</dbReference>
<dbReference type="Gene3D" id="1.10.3730.20">
    <property type="match status" value="1"/>
</dbReference>
<evidence type="ECO:0000256" key="3">
    <source>
        <dbReference type="ARBA" id="ARBA00022692"/>
    </source>
</evidence>
<feature type="transmembrane region" description="Helical" evidence="6">
    <location>
        <begin position="246"/>
        <end position="264"/>
    </location>
</feature>